<evidence type="ECO:0000259" key="2">
    <source>
        <dbReference type="Pfam" id="PF01609"/>
    </source>
</evidence>
<reference evidence="4 5" key="1">
    <citation type="submission" date="2020-02" db="EMBL/GenBank/DDBJ databases">
        <title>Newly sequenced genome of strain CSTR1 showed variability in Candidatus Kuenenia stuttgartiensis genomes.</title>
        <authorList>
            <person name="Ding C."/>
            <person name="Adrian L."/>
        </authorList>
    </citation>
    <scope>NUCLEOTIDE SEQUENCE [LARGE SCALE GENOMIC DNA]</scope>
    <source>
        <strain evidence="4 5">CSTR1</strain>
    </source>
</reference>
<keyword evidence="1" id="KW-1133">Transmembrane helix</keyword>
<dbReference type="NCBIfam" id="NF033564">
    <property type="entry name" value="transpos_ISAs1"/>
    <property type="match status" value="1"/>
</dbReference>
<dbReference type="Pfam" id="PF13808">
    <property type="entry name" value="DDE_Tnp_1_assoc"/>
    <property type="match status" value="1"/>
</dbReference>
<dbReference type="PANTHER" id="PTHR30298">
    <property type="entry name" value="H REPEAT-ASSOCIATED PREDICTED TRANSPOSASE"/>
    <property type="match status" value="1"/>
</dbReference>
<dbReference type="InterPro" id="IPR032806">
    <property type="entry name" value="YbfD_N"/>
</dbReference>
<proteinExistence type="predicted"/>
<dbReference type="GO" id="GO:0003677">
    <property type="term" value="F:DNA binding"/>
    <property type="evidence" value="ECO:0007669"/>
    <property type="project" value="InterPro"/>
</dbReference>
<feature type="domain" description="Transposase IS4-like" evidence="2">
    <location>
        <begin position="328"/>
        <end position="453"/>
    </location>
</feature>
<feature type="domain" description="H repeat-associated protein N-terminal" evidence="3">
    <location>
        <begin position="226"/>
        <end position="317"/>
    </location>
</feature>
<dbReference type="GO" id="GO:0004803">
    <property type="term" value="F:transposase activity"/>
    <property type="evidence" value="ECO:0007669"/>
    <property type="project" value="InterPro"/>
</dbReference>
<protein>
    <submittedName>
        <fullName evidence="4">Transposase</fullName>
    </submittedName>
</protein>
<dbReference type="Pfam" id="PF14236">
    <property type="entry name" value="DruA"/>
    <property type="match status" value="1"/>
</dbReference>
<evidence type="ECO:0000259" key="3">
    <source>
        <dbReference type="Pfam" id="PF13808"/>
    </source>
</evidence>
<dbReference type="PANTHER" id="PTHR30298:SF0">
    <property type="entry name" value="PROTEIN YBFL-RELATED"/>
    <property type="match status" value="1"/>
</dbReference>
<dbReference type="GO" id="GO:0006313">
    <property type="term" value="P:DNA transposition"/>
    <property type="evidence" value="ECO:0007669"/>
    <property type="project" value="InterPro"/>
</dbReference>
<dbReference type="EMBL" id="CP049055">
    <property type="protein sequence ID" value="QII11945.1"/>
    <property type="molecule type" value="Genomic_DNA"/>
</dbReference>
<evidence type="ECO:0000313" key="5">
    <source>
        <dbReference type="Proteomes" id="UP000501926"/>
    </source>
</evidence>
<organism evidence="4 5">
    <name type="scientific">Kuenenia stuttgartiensis</name>
    <dbReference type="NCBI Taxonomy" id="174633"/>
    <lineage>
        <taxon>Bacteria</taxon>
        <taxon>Pseudomonadati</taxon>
        <taxon>Planctomycetota</taxon>
        <taxon>Candidatus Brocadiia</taxon>
        <taxon>Candidatus Brocadiales</taxon>
        <taxon>Candidatus Brocadiaceae</taxon>
        <taxon>Candidatus Kuenenia</taxon>
    </lineage>
</organism>
<dbReference type="Proteomes" id="UP000501926">
    <property type="component" value="Chromosome"/>
</dbReference>
<keyword evidence="1" id="KW-0812">Transmembrane</keyword>
<gene>
    <name evidence="4" type="primary">tpnA</name>
    <name evidence="4" type="ORF">KsCSTR_25660</name>
</gene>
<accession>A0A6G7GR08</accession>
<dbReference type="InterPro" id="IPR051698">
    <property type="entry name" value="Transposase_11-like"/>
</dbReference>
<dbReference type="RefSeq" id="WP_164994990.1">
    <property type="nucleotide sequence ID" value="NZ_CP049055.1"/>
</dbReference>
<dbReference type="InterPro" id="IPR047647">
    <property type="entry name" value="ISAs1_transpos"/>
</dbReference>
<dbReference type="InterPro" id="IPR025639">
    <property type="entry name" value="DruA"/>
</dbReference>
<sequence>MNQHTTPIDNTHNELLHSITVRPVSQNDQANWDTLMRQHHYLGFHSLVGESIRYVAESQGQWLALIGWAAAALKCTVRDKWIGWPPFLKSQRLKLIANNSRFLILPQIHVPNLASRILSLNLKRLSQDWTKVYGHPIWLVETFVDPRFFKGVCYKAAGWIFLGHSTGFARSSQGYLLHNKPKMVFVRSLKAQVQKQLNNLNLTIQLRKETKPMKLSLKDAEFLDELLQQIPEHRMPRGVRHRKRSILAISICAIICNAWSFAAIAEWAKRCPQNMLKRLSCRYNAKTKRYEPPSEPTIRRFLQQVDAEAVDKVLSRWFQSVGDKSLPIAVDGKTLCGARQPDGKQVHLLAAFLHKQGIVLAQTQVDCKTNEIPMVPVLFDGLDIKDRVVTFDALHAQKETARYLVEDKKAEYIFTVKDNQKTIKQAIQELNLSSFPPPQHETIEKGHGRIEIRRIWTSTELNE</sequence>
<dbReference type="AlphaFoldDB" id="A0A6G7GR08"/>
<dbReference type="Pfam" id="PF01609">
    <property type="entry name" value="DDE_Tnp_1"/>
    <property type="match status" value="1"/>
</dbReference>
<evidence type="ECO:0000313" key="4">
    <source>
        <dbReference type="EMBL" id="QII11945.1"/>
    </source>
</evidence>
<evidence type="ECO:0000256" key="1">
    <source>
        <dbReference type="SAM" id="Phobius"/>
    </source>
</evidence>
<name>A0A6G7GR08_KUEST</name>
<feature type="transmembrane region" description="Helical" evidence="1">
    <location>
        <begin position="245"/>
        <end position="268"/>
    </location>
</feature>
<dbReference type="InterPro" id="IPR002559">
    <property type="entry name" value="Transposase_11"/>
</dbReference>
<keyword evidence="1" id="KW-0472">Membrane</keyword>